<dbReference type="Proteomes" id="UP000032261">
    <property type="component" value="Chromosome"/>
</dbReference>
<dbReference type="KEGG" id="ude:JM47_02130"/>
<dbReference type="AlphaFoldDB" id="A0A0C5RL64"/>
<feature type="region of interest" description="Disordered" evidence="1">
    <location>
        <begin position="175"/>
        <end position="212"/>
    </location>
</feature>
<protein>
    <recommendedName>
        <fullName evidence="3">DUF31 domain-containing protein</fullName>
    </recommendedName>
</protein>
<dbReference type="NCBIfam" id="NF045841">
    <property type="entry name" value="Ig_SerProt_MIP"/>
    <property type="match status" value="1"/>
</dbReference>
<feature type="compositionally biased region" description="Low complexity" evidence="1">
    <location>
        <begin position="178"/>
        <end position="197"/>
    </location>
</feature>
<dbReference type="InterPro" id="IPR054816">
    <property type="entry name" value="Lipoprotein_mollicutes-type_CS"/>
</dbReference>
<feature type="compositionally biased region" description="Polar residues" evidence="1">
    <location>
        <begin position="37"/>
        <end position="59"/>
    </location>
</feature>
<dbReference type="STRING" id="42094.JM47_02130"/>
<feature type="region of interest" description="Disordered" evidence="1">
    <location>
        <begin position="31"/>
        <end position="59"/>
    </location>
</feature>
<accession>A0A0C5RL64</accession>
<evidence type="ECO:0000313" key="4">
    <source>
        <dbReference type="EMBL" id="AJQ45378.1"/>
    </source>
</evidence>
<dbReference type="Pfam" id="PF01732">
    <property type="entry name" value="Mycop_pep_DUF31"/>
    <property type="match status" value="1"/>
</dbReference>
<feature type="domain" description="DUF31" evidence="3">
    <location>
        <begin position="250"/>
        <end position="630"/>
    </location>
</feature>
<dbReference type="NCBIfam" id="NF045726">
    <property type="entry name" value="XXplasma_LP"/>
    <property type="match status" value="1"/>
</dbReference>
<evidence type="ECO:0000313" key="5">
    <source>
        <dbReference type="Proteomes" id="UP000032261"/>
    </source>
</evidence>
<keyword evidence="2" id="KW-0732">Signal</keyword>
<dbReference type="EMBL" id="CP009770">
    <property type="protein sequence ID" value="AJQ45378.1"/>
    <property type="molecule type" value="Genomic_DNA"/>
</dbReference>
<dbReference type="PATRIC" id="fig|42094.4.peg.418"/>
<dbReference type="RefSeq" id="WP_208894786.1">
    <property type="nucleotide sequence ID" value="NZ_CP009770.1"/>
</dbReference>
<dbReference type="PROSITE" id="PS51257">
    <property type="entry name" value="PROKAR_LIPOPROTEIN"/>
    <property type="match status" value="1"/>
</dbReference>
<gene>
    <name evidence="4" type="ORF">JM47_02130</name>
</gene>
<evidence type="ECO:0000259" key="3">
    <source>
        <dbReference type="Pfam" id="PF01732"/>
    </source>
</evidence>
<evidence type="ECO:0000256" key="2">
    <source>
        <dbReference type="SAM" id="SignalP"/>
    </source>
</evidence>
<proteinExistence type="predicted"/>
<dbReference type="InterPro" id="IPR022382">
    <property type="entry name" value="Mycoplasma_peptidase_DUF31"/>
</dbReference>
<feature type="signal peptide" evidence="2">
    <location>
        <begin position="1"/>
        <end position="25"/>
    </location>
</feature>
<sequence length="709" mass="79143">MNNKKKIFLMSSVSFVAATSIIAVAAACTEEQKPEQKPNQPSQKQFDTKSGSGSTVIRNDSSKNSIKFTVTLQSDTLGYNNQKHNLRLNVGSQYARKVVEVELKPNSSSSIRSSIKSTKVASDTKGDTKVEFSGLEHNKSYYVSAVNIYEDLRKTTPIVSNSYFANTTETLVVKTPANSDGSNSVGSSNGSSNPNNGFDPGQGQNQPFDPNANLGALLEHIKKQNELRQKLANRRPASKEVKELKIDEKDAYQKIKNRSFAIGFNSIDYAPEEANGNKINESIVPFNPTGTGWLLDYAWKNGNSESDELMLYMATNAHVYSRAFNAMKDSEPYKKQFPEYFTQEAQKQAKIDSFILAVPKKEASLEAILSGQSYDSKNDLEYFVNRKNDSALFGSDNQGKQITYDEDKVFENPKTVFVALNIFDKENNEKLIDKANNNAQRKYSGKDFAVFGLKVNYKKLKDKANSNDKYKLLLEHIQAAMKSIDADITKFSSKKYPNHDKGSLPYLSIDHPSVWIDEQKSEEQKLDKNTYNLDENTTSLNVESAYIAGFPTIGRKQMLWRNYPKNSDIPQDAFTGTSFSIGQPLKTVLDANSEASGFGFNAFVDYSSIYFGASGSLVVDEYGLPIGIYSSISSVNSETDVSKKGGFTYLVQVHNDNEKGPAHNLIDGTDRKKFPNQQKSYRQNLKWLSEQSDSEFKEFNKTAIFKDGA</sequence>
<organism evidence="4 5">
    <name type="scientific">Ureaplasma diversum</name>
    <dbReference type="NCBI Taxonomy" id="42094"/>
    <lineage>
        <taxon>Bacteria</taxon>
        <taxon>Bacillati</taxon>
        <taxon>Mycoplasmatota</taxon>
        <taxon>Mycoplasmoidales</taxon>
        <taxon>Mycoplasmoidaceae</taxon>
        <taxon>Ureaplasma</taxon>
    </lineage>
</organism>
<feature type="chain" id="PRO_5002190322" description="DUF31 domain-containing protein" evidence="2">
    <location>
        <begin position="26"/>
        <end position="709"/>
    </location>
</feature>
<dbReference type="HOGENOM" id="CLU_386316_0_0_14"/>
<evidence type="ECO:0000256" key="1">
    <source>
        <dbReference type="SAM" id="MobiDB-lite"/>
    </source>
</evidence>
<name>A0A0C5RL64_9BACT</name>
<reference evidence="4 5" key="1">
    <citation type="journal article" date="2015" name="Genome Announc.">
        <title>Genome Sequence of Ureaplasma diversum Strain ATCC 49782.</title>
        <authorList>
            <person name="Marques L.M."/>
            <person name="Guimaraes A.M."/>
            <person name="Martins H.B."/>
            <person name="Rezende I.S."/>
            <person name="Barbosa M.S."/>
            <person name="Campos G.B."/>
            <person name="do Nascimento N.C."/>
            <person name="Dos Santos A.P."/>
            <person name="Amorim A.T."/>
            <person name="Santos V.M."/>
            <person name="Messick J.B."/>
            <person name="Timenetsky J."/>
        </authorList>
    </citation>
    <scope>NUCLEOTIDE SEQUENCE [LARGE SCALE GENOMIC DNA]</scope>
    <source>
        <strain evidence="4 5">ATCC 49782</strain>
    </source>
</reference>